<evidence type="ECO:0000313" key="3">
    <source>
        <dbReference type="Proteomes" id="UP000784294"/>
    </source>
</evidence>
<feature type="region of interest" description="Disordered" evidence="1">
    <location>
        <begin position="190"/>
        <end position="219"/>
    </location>
</feature>
<proteinExistence type="predicted"/>
<gene>
    <name evidence="2" type="ORF">PXEA_LOCUS18866</name>
</gene>
<accession>A0A3S5AC89</accession>
<protein>
    <submittedName>
        <fullName evidence="2">Uncharacterized protein</fullName>
    </submittedName>
</protein>
<reference evidence="2" key="1">
    <citation type="submission" date="2018-11" db="EMBL/GenBank/DDBJ databases">
        <authorList>
            <consortium name="Pathogen Informatics"/>
        </authorList>
    </citation>
    <scope>NUCLEOTIDE SEQUENCE</scope>
</reference>
<evidence type="ECO:0000313" key="2">
    <source>
        <dbReference type="EMBL" id="VEL25426.1"/>
    </source>
</evidence>
<organism evidence="2 3">
    <name type="scientific">Protopolystoma xenopodis</name>
    <dbReference type="NCBI Taxonomy" id="117903"/>
    <lineage>
        <taxon>Eukaryota</taxon>
        <taxon>Metazoa</taxon>
        <taxon>Spiralia</taxon>
        <taxon>Lophotrochozoa</taxon>
        <taxon>Platyhelminthes</taxon>
        <taxon>Monogenea</taxon>
        <taxon>Polyopisthocotylea</taxon>
        <taxon>Polystomatidea</taxon>
        <taxon>Polystomatidae</taxon>
        <taxon>Protopolystoma</taxon>
    </lineage>
</organism>
<dbReference type="EMBL" id="CAAALY010073860">
    <property type="protein sequence ID" value="VEL25426.1"/>
    <property type="molecule type" value="Genomic_DNA"/>
</dbReference>
<comment type="caution">
    <text evidence="2">The sequence shown here is derived from an EMBL/GenBank/DDBJ whole genome shotgun (WGS) entry which is preliminary data.</text>
</comment>
<dbReference type="Proteomes" id="UP000784294">
    <property type="component" value="Unassembled WGS sequence"/>
</dbReference>
<evidence type="ECO:0000256" key="1">
    <source>
        <dbReference type="SAM" id="MobiDB-lite"/>
    </source>
</evidence>
<dbReference type="AlphaFoldDB" id="A0A3S5AC89"/>
<sequence>MNGNDAHRISSFTSSCESPFCQHSGLLTSTGTLVGSNLQQSVSPLQVQPCLPADEEKQQPVQPSTRQSVTEISISPAAWSCQVGERIKLIYSASATAASTFAGQDAEKAADVDPEKIVPAFSTDCPDPNALLPRPRDESCPLVTNDPIDCLSDHQLPHYHTHDSLSCSHQPRTYANFNLSHRCHPCHQLPYPDPSPNPSNLVESPDEQQHPHSPGEVPDPQTIKWVLDYLIFQFSDSTQPSLTGNHTGPRPTSLCQCHSQLPTISPTHSKSPPKRANSCGSRLVEFRVSNFGPSNYENAHPNLRHHHHYHHHSRLQALYSLYDQYQHHCLNSPMLPFKQANPAELIGCPCLKPGICYGSVDRGSSSHQTTEHELPVIKIQNQDRCNIMHPTSCDTSVTGHFWCCRTCGFSESCCCRTASCLSPFGGPRCTCPSGCCVAACVPVSSTPSVSLNSLSSLNQSGLSASSKPHASTARLSFLSPPCTKSASDPPLDISSNGLTVAATSLSSLYSTCSRWVS</sequence>
<keyword evidence="3" id="KW-1185">Reference proteome</keyword>
<name>A0A3S5AC89_9PLAT</name>